<accession>A0A8T2GUQ0</accession>
<feature type="domain" description="DDT" evidence="12">
    <location>
        <begin position="216"/>
        <end position="282"/>
    </location>
</feature>
<keyword evidence="3" id="KW-0963">Cytoplasm</keyword>
<protein>
    <submittedName>
        <fullName evidence="13">DDT domain</fullName>
    </submittedName>
</protein>
<proteinExistence type="predicted"/>
<feature type="compositionally biased region" description="Low complexity" evidence="11">
    <location>
        <begin position="516"/>
        <end position="528"/>
    </location>
</feature>
<feature type="coiled-coil region" evidence="10">
    <location>
        <begin position="356"/>
        <end position="429"/>
    </location>
</feature>
<evidence type="ECO:0000256" key="6">
    <source>
        <dbReference type="ARBA" id="ARBA00022843"/>
    </source>
</evidence>
<dbReference type="InterPro" id="IPR018501">
    <property type="entry name" value="DDT_dom"/>
</dbReference>
<dbReference type="InterPro" id="IPR028942">
    <property type="entry name" value="WHIM1_dom"/>
</dbReference>
<keyword evidence="9" id="KW-0539">Nucleus</keyword>
<dbReference type="PANTHER" id="PTHR31169:SF8">
    <property type="entry name" value="ZINC-FINGER DOMAIN OF MONOAMINE-OXIDASE A REPRESSOR R1 PROTEIN"/>
    <property type="match status" value="1"/>
</dbReference>
<dbReference type="Pfam" id="PF15612">
    <property type="entry name" value="WHIM1"/>
    <property type="match status" value="1"/>
</dbReference>
<comment type="caution">
    <text evidence="13">The sequence shown here is derived from an EMBL/GenBank/DDBJ whole genome shotgun (WGS) entry which is preliminary data.</text>
</comment>
<keyword evidence="7" id="KW-0805">Transcription regulation</keyword>
<keyword evidence="4" id="KW-1017">Isopeptide bond</keyword>
<reference evidence="13 14" key="1">
    <citation type="submission" date="2020-12" db="EMBL/GenBank/DDBJ databases">
        <title>Concerted genomic and epigenomic changes stabilize Arabidopsis allopolyploids.</title>
        <authorList>
            <person name="Chen Z."/>
        </authorList>
    </citation>
    <scope>NUCLEOTIDE SEQUENCE [LARGE SCALE GENOMIC DNA]</scope>
    <source>
        <strain evidence="13">Allo738</strain>
        <tissue evidence="13">Leaf</tissue>
    </source>
</reference>
<keyword evidence="6" id="KW-0832">Ubl conjugation</keyword>
<evidence type="ECO:0000256" key="1">
    <source>
        <dbReference type="ARBA" id="ARBA00004123"/>
    </source>
</evidence>
<dbReference type="SMART" id="SM00571">
    <property type="entry name" value="DDT"/>
    <property type="match status" value="1"/>
</dbReference>
<dbReference type="Pfam" id="PF10497">
    <property type="entry name" value="zf-4CXXC_R1"/>
    <property type="match status" value="1"/>
</dbReference>
<sequence length="541" mass="61340">MVRKRETNPGVRVVGKRIYDSQNGKSCHQCRQKTLDFAAPCKAMRRKKLCPIKFCYKCLSIRYGENAEEVAKLDDWICPLCRGICICSVCRKAQGLEPTGILAHEANARGYSSVYALLEAEGHDKFAYQKKPELVLKKIIQIVVLVSACNEGSSSNSESVPGTEVGILDVPKEKKKVVDKRKRAKPSDKLKEEIQLEAQLPEGISLTCVSRIDIPTEEAGNVCQLFEFCSAFGKALALKEGHAETIVRELFICGRNTRRQQYCSITQMMIQFLDLISKDREMSLSLSATDSSWFTAIGEILSKSEVLSDEFPLETFVGGVAAYEKMNASRKLKLLNFLCDESLSTWAMRNYINSQTEECGERKKEAKQKAAAAKQKEKQLKQKMQGEVAKSIMEKNGAPLSIEEHNSIVSQIRDEAKEAHEEMMEAKGMKSKMTLICDARRTEPIMLDDNGFVLWKLKCFEEEQFFLLQDLGTFDDLCPHERWLAFKPEQKPEIEKYISCKRRKLMQIQKNENPKKNANAEASESSPKPKSKLEFIISEQY</sequence>
<dbReference type="PANTHER" id="PTHR31169">
    <property type="entry name" value="OS05G0300700 PROTEIN"/>
    <property type="match status" value="1"/>
</dbReference>
<evidence type="ECO:0000256" key="10">
    <source>
        <dbReference type="SAM" id="Coils"/>
    </source>
</evidence>
<dbReference type="PROSITE" id="PS50827">
    <property type="entry name" value="DDT"/>
    <property type="match status" value="1"/>
</dbReference>
<evidence type="ECO:0000259" key="12">
    <source>
        <dbReference type="PROSITE" id="PS50827"/>
    </source>
</evidence>
<evidence type="ECO:0000313" key="13">
    <source>
        <dbReference type="EMBL" id="KAG7650852.1"/>
    </source>
</evidence>
<feature type="region of interest" description="Disordered" evidence="11">
    <location>
        <begin position="508"/>
        <end position="541"/>
    </location>
</feature>
<organism evidence="13 14">
    <name type="scientific">Arabidopsis thaliana x Arabidopsis arenosa</name>
    <dbReference type="NCBI Taxonomy" id="1240361"/>
    <lineage>
        <taxon>Eukaryota</taxon>
        <taxon>Viridiplantae</taxon>
        <taxon>Streptophyta</taxon>
        <taxon>Embryophyta</taxon>
        <taxon>Tracheophyta</taxon>
        <taxon>Spermatophyta</taxon>
        <taxon>Magnoliopsida</taxon>
        <taxon>eudicotyledons</taxon>
        <taxon>Gunneridae</taxon>
        <taxon>Pentapetalae</taxon>
        <taxon>rosids</taxon>
        <taxon>malvids</taxon>
        <taxon>Brassicales</taxon>
        <taxon>Brassicaceae</taxon>
        <taxon>Camelineae</taxon>
        <taxon>Arabidopsis</taxon>
    </lineage>
</organism>
<evidence type="ECO:0000256" key="8">
    <source>
        <dbReference type="ARBA" id="ARBA00023163"/>
    </source>
</evidence>
<dbReference type="GO" id="GO:0006355">
    <property type="term" value="P:regulation of DNA-templated transcription"/>
    <property type="evidence" value="ECO:0007669"/>
    <property type="project" value="InterPro"/>
</dbReference>
<evidence type="ECO:0000313" key="14">
    <source>
        <dbReference type="Proteomes" id="UP000694240"/>
    </source>
</evidence>
<evidence type="ECO:0000256" key="2">
    <source>
        <dbReference type="ARBA" id="ARBA00004496"/>
    </source>
</evidence>
<dbReference type="InterPro" id="IPR040221">
    <property type="entry name" value="CDCA7/CDA7L"/>
</dbReference>
<evidence type="ECO:0000256" key="9">
    <source>
        <dbReference type="ARBA" id="ARBA00023242"/>
    </source>
</evidence>
<evidence type="ECO:0000256" key="4">
    <source>
        <dbReference type="ARBA" id="ARBA00022499"/>
    </source>
</evidence>
<dbReference type="AlphaFoldDB" id="A0A8T2GUQ0"/>
<name>A0A8T2GUQ0_9BRAS</name>
<keyword evidence="10" id="KW-0175">Coiled coil</keyword>
<dbReference type="GO" id="GO:0005737">
    <property type="term" value="C:cytoplasm"/>
    <property type="evidence" value="ECO:0007669"/>
    <property type="project" value="UniProtKB-SubCell"/>
</dbReference>
<evidence type="ECO:0000256" key="11">
    <source>
        <dbReference type="SAM" id="MobiDB-lite"/>
    </source>
</evidence>
<gene>
    <name evidence="13" type="ORF">ISN45_At01g057780</name>
</gene>
<keyword evidence="8" id="KW-0804">Transcription</keyword>
<dbReference type="EMBL" id="JAEFBK010000001">
    <property type="protein sequence ID" value="KAG7650852.1"/>
    <property type="molecule type" value="Genomic_DNA"/>
</dbReference>
<evidence type="ECO:0000256" key="5">
    <source>
        <dbReference type="ARBA" id="ARBA00022553"/>
    </source>
</evidence>
<dbReference type="Proteomes" id="UP000694240">
    <property type="component" value="Chromosome 1"/>
</dbReference>
<keyword evidence="14" id="KW-1185">Reference proteome</keyword>
<dbReference type="GO" id="GO:0005634">
    <property type="term" value="C:nucleus"/>
    <property type="evidence" value="ECO:0007669"/>
    <property type="project" value="UniProtKB-SubCell"/>
</dbReference>
<evidence type="ECO:0000256" key="3">
    <source>
        <dbReference type="ARBA" id="ARBA00022490"/>
    </source>
</evidence>
<comment type="subcellular location">
    <subcellularLocation>
        <location evidence="2">Cytoplasm</location>
    </subcellularLocation>
    <subcellularLocation>
        <location evidence="1">Nucleus</location>
    </subcellularLocation>
</comment>
<dbReference type="InterPro" id="IPR018866">
    <property type="entry name" value="Znf-4CXXC_R1"/>
</dbReference>
<keyword evidence="5" id="KW-0597">Phosphoprotein</keyword>
<evidence type="ECO:0000256" key="7">
    <source>
        <dbReference type="ARBA" id="ARBA00023015"/>
    </source>
</evidence>